<dbReference type="EMBL" id="PDCN02000004">
    <property type="protein sequence ID" value="PIB76577.1"/>
    <property type="molecule type" value="Genomic_DNA"/>
</dbReference>
<dbReference type="SUPFAM" id="SSF51604">
    <property type="entry name" value="Enolase C-terminal domain-like"/>
    <property type="match status" value="1"/>
</dbReference>
<evidence type="ECO:0000256" key="5">
    <source>
        <dbReference type="ARBA" id="ARBA00023239"/>
    </source>
</evidence>
<dbReference type="NCBIfam" id="TIGR01928">
    <property type="entry name" value="menC_lowGC_arch"/>
    <property type="match status" value="1"/>
</dbReference>
<protein>
    <recommendedName>
        <fullName evidence="6 7">o-succinylbenzoate synthase</fullName>
        <ecNumber evidence="6 7">4.2.1.113</ecNumber>
    </recommendedName>
</protein>
<dbReference type="InterPro" id="IPR029065">
    <property type="entry name" value="Enolase_C-like"/>
</dbReference>
<dbReference type="SUPFAM" id="SSF54826">
    <property type="entry name" value="Enolase N-terminal domain-like"/>
    <property type="match status" value="1"/>
</dbReference>
<dbReference type="SFLD" id="SFLDG00180">
    <property type="entry name" value="muconate_cycloisomerase"/>
    <property type="match status" value="1"/>
</dbReference>
<dbReference type="UniPathway" id="UPA01057">
    <property type="reaction ID" value="UER00165"/>
</dbReference>
<evidence type="ECO:0000256" key="4">
    <source>
        <dbReference type="ARBA" id="ARBA00022842"/>
    </source>
</evidence>
<keyword evidence="2" id="KW-0474">Menaquinone biosynthesis</keyword>
<comment type="caution">
    <text evidence="9">The sequence shown here is derived from an EMBL/GenBank/DDBJ whole genome shotgun (WGS) entry which is preliminary data.</text>
</comment>
<evidence type="ECO:0000256" key="2">
    <source>
        <dbReference type="ARBA" id="ARBA00022428"/>
    </source>
</evidence>
<dbReference type="Gene3D" id="3.20.20.120">
    <property type="entry name" value="Enolase-like C-terminal domain"/>
    <property type="match status" value="1"/>
</dbReference>
<evidence type="ECO:0000313" key="9">
    <source>
        <dbReference type="EMBL" id="PIB76577.1"/>
    </source>
</evidence>
<dbReference type="STRING" id="85968.GCA_900073015_03233"/>
<dbReference type="AlphaFoldDB" id="A0A2G5PE38"/>
<comment type="cofactor">
    <cofactor evidence="1">
        <name>a divalent metal cation</name>
        <dbReference type="ChEBI" id="CHEBI:60240"/>
    </cofactor>
</comment>
<dbReference type="GO" id="GO:0009234">
    <property type="term" value="P:menaquinone biosynthetic process"/>
    <property type="evidence" value="ECO:0007669"/>
    <property type="project" value="UniProtKB-UniRule"/>
</dbReference>
<dbReference type="RefSeq" id="WP_090591846.1">
    <property type="nucleotide sequence ID" value="NZ_CP104302.1"/>
</dbReference>
<keyword evidence="4" id="KW-0460">Magnesium</keyword>
<name>A0A2G5PE38_9MYCO</name>
<evidence type="ECO:0000256" key="7">
    <source>
        <dbReference type="NCBIfam" id="TIGR01928"/>
    </source>
</evidence>
<dbReference type="GO" id="GO:0016854">
    <property type="term" value="F:racemase and epimerase activity"/>
    <property type="evidence" value="ECO:0007669"/>
    <property type="project" value="UniProtKB-ARBA"/>
</dbReference>
<dbReference type="Proteomes" id="UP000230551">
    <property type="component" value="Unassembled WGS sequence"/>
</dbReference>
<dbReference type="InterPro" id="IPR036849">
    <property type="entry name" value="Enolase-like_C_sf"/>
</dbReference>
<evidence type="ECO:0000313" key="10">
    <source>
        <dbReference type="Proteomes" id="UP000230551"/>
    </source>
</evidence>
<feature type="domain" description="Mandelate racemase/muconate lactonizing enzyme C-terminal" evidence="8">
    <location>
        <begin position="142"/>
        <end position="235"/>
    </location>
</feature>
<dbReference type="PANTHER" id="PTHR48073:SF5">
    <property type="entry name" value="O-SUCCINYLBENZOATE SYNTHASE"/>
    <property type="match status" value="1"/>
</dbReference>
<keyword evidence="5" id="KW-0456">Lyase</keyword>
<dbReference type="Pfam" id="PF02746">
    <property type="entry name" value="MR_MLE_N"/>
    <property type="match status" value="1"/>
</dbReference>
<dbReference type="SFLD" id="SFLDS00001">
    <property type="entry name" value="Enolase"/>
    <property type="match status" value="1"/>
</dbReference>
<evidence type="ECO:0000259" key="8">
    <source>
        <dbReference type="SMART" id="SM00922"/>
    </source>
</evidence>
<dbReference type="SFLD" id="SFLDF00009">
    <property type="entry name" value="o-succinylbenzoate_synthase"/>
    <property type="match status" value="1"/>
</dbReference>
<dbReference type="Gene3D" id="3.30.390.10">
    <property type="entry name" value="Enolase-like, N-terminal domain"/>
    <property type="match status" value="1"/>
</dbReference>
<reference evidence="9 10" key="1">
    <citation type="journal article" date="2017" name="Infect. Genet. Evol.">
        <title>The new phylogeny of the genus Mycobacterium: The old and the news.</title>
        <authorList>
            <person name="Tortoli E."/>
            <person name="Fedrizzi T."/>
            <person name="Meehan C.J."/>
            <person name="Trovato A."/>
            <person name="Grottola A."/>
            <person name="Giacobazzi E."/>
            <person name="Serpini G.F."/>
            <person name="Tagliazucchi S."/>
            <person name="Fabio A."/>
            <person name="Bettua C."/>
            <person name="Bertorelli R."/>
            <person name="Frascaro F."/>
            <person name="De Sanctis V."/>
            <person name="Pecorari M."/>
            <person name="Jousson O."/>
            <person name="Segata N."/>
            <person name="Cirillo D.M."/>
        </authorList>
    </citation>
    <scope>NUCLEOTIDE SEQUENCE [LARGE SCALE GENOMIC DNA]</scope>
    <source>
        <strain evidence="9 10">CIP1034565</strain>
    </source>
</reference>
<accession>A0A2G5PE38</accession>
<dbReference type="SMART" id="SM00922">
    <property type="entry name" value="MR_MLE"/>
    <property type="match status" value="1"/>
</dbReference>
<dbReference type="InterPro" id="IPR010197">
    <property type="entry name" value="OSBS/NAAAR"/>
</dbReference>
<dbReference type="OrthoDB" id="5241672at2"/>
<dbReference type="InterPro" id="IPR013342">
    <property type="entry name" value="Mandelate_racemase_C"/>
</dbReference>
<sequence length="368" mass="39321">MSSRIELRRVDIPLVRPFKTSRAVETAREVLIVRWTADGVDGWAECAADPYPAFYAETLDGARTVIAEVLAPLLAAHDGPISGAQAHGLLADVPGNVLARAALESAVLDAELRRRGMPMVDYLGGQRTRIPVGVSVGIPDSIDVLLDWVGGYLDEGYQRIKLKIAPGWDLEPVAAVRARFGDELALQVDANQAYRMSDLTTLRRLDEFNLVLLEQPFPARDLVSHANLADRIATPVCLDESINGLHDAATALALGACSVVNIKPARVGGYLEARAIHDLCLAQGIPVFCGGVLESGIGRAANLALAALPNFTLPGDISATKRYFDTDITQRFELDDGCVVVPPGAGSGAVVDLDALEAMTVQRLTVEL</sequence>
<evidence type="ECO:0000256" key="3">
    <source>
        <dbReference type="ARBA" id="ARBA00022723"/>
    </source>
</evidence>
<evidence type="ECO:0000256" key="1">
    <source>
        <dbReference type="ARBA" id="ARBA00001968"/>
    </source>
</evidence>
<dbReference type="GO" id="GO:0046872">
    <property type="term" value="F:metal ion binding"/>
    <property type="evidence" value="ECO:0007669"/>
    <property type="project" value="UniProtKB-KW"/>
</dbReference>
<keyword evidence="10" id="KW-1185">Reference proteome</keyword>
<dbReference type="GO" id="GO:0043748">
    <property type="term" value="F:O-succinylbenzoate synthase activity"/>
    <property type="evidence" value="ECO:0007669"/>
    <property type="project" value="UniProtKB-EC"/>
</dbReference>
<proteinExistence type="predicted"/>
<dbReference type="PANTHER" id="PTHR48073">
    <property type="entry name" value="O-SUCCINYLBENZOATE SYNTHASE-RELATED"/>
    <property type="match status" value="1"/>
</dbReference>
<dbReference type="Pfam" id="PF13378">
    <property type="entry name" value="MR_MLE_C"/>
    <property type="match status" value="1"/>
</dbReference>
<dbReference type="UniPathway" id="UPA00079"/>
<dbReference type="InterPro" id="IPR013341">
    <property type="entry name" value="Mandelate_racemase_N_dom"/>
</dbReference>
<gene>
    <name evidence="9" type="primary">menC</name>
    <name evidence="9" type="ORF">CQY22_005575</name>
</gene>
<evidence type="ECO:0000256" key="6">
    <source>
        <dbReference type="ARBA" id="ARBA00029491"/>
    </source>
</evidence>
<organism evidence="9 10">
    <name type="scientific">Mycolicibacterium brumae</name>
    <dbReference type="NCBI Taxonomy" id="85968"/>
    <lineage>
        <taxon>Bacteria</taxon>
        <taxon>Bacillati</taxon>
        <taxon>Actinomycetota</taxon>
        <taxon>Actinomycetes</taxon>
        <taxon>Mycobacteriales</taxon>
        <taxon>Mycobacteriaceae</taxon>
        <taxon>Mycolicibacterium</taxon>
    </lineage>
</organism>
<dbReference type="InterPro" id="IPR029017">
    <property type="entry name" value="Enolase-like_N"/>
</dbReference>
<dbReference type="EC" id="4.2.1.113" evidence="6 7"/>
<keyword evidence="3" id="KW-0479">Metal-binding</keyword>